<keyword evidence="2" id="KW-0812">Transmembrane</keyword>
<dbReference type="AlphaFoldDB" id="A0A5C4V5E9"/>
<feature type="transmembrane region" description="Helical" evidence="2">
    <location>
        <begin position="558"/>
        <end position="579"/>
    </location>
</feature>
<sequence length="580" mass="63120">MTAWASDGRHGRGEPEDPVRQFVLRWDADHPSGGTGFGVVAASGRWRDAEAIARSVGPTLEVAGENAVPGLVRLRNRDSVLLAHRTPGRDAGGRSGTVCHVLVGTVRQLSVRRCLALHAWTWEPEPLTVTTVRGDLLSVAAESLAKAESGGLAALRAELAHPDVAATLTALTAEVLRDPDRRFSVLDPSLGRAPHAVLAGLNDMFGPVLADQQRGWSFATHDTDDSKPLRFVFLREWPPHPSSEPRARVDPRRGRKDTAAGLAKELVERLLEGVDPAHLQDVLQRHANRETPHRPGWLPRATSQALDRLSSPPRLPTRTGDQEPPTPQPSAPQPWDPAPRAPFAEADELLDELRDVDVRGPRLGELLARIDERGEHWDEGRQFKLCLVLLERDLFLGAPPDGTEERVVDAYERWVRPFSHKSEVVNRLKTIVSTTWSSSRDNPRAREALTRIVEGGPGFAEQVWIALWRATRDQAAAHRPAPPAHEPAPGPAPGPAPETWAPLKDIPPAPGYPAPSSSPPPVAEPPRANPQAPLWDSGAGPEPSAGPSGRGWTERDRLIVVACLFVFTVVVLIVLVTLLV</sequence>
<organism evidence="3 4">
    <name type="scientific">Streptomyces sedi</name>
    <dbReference type="NCBI Taxonomy" id="555059"/>
    <lineage>
        <taxon>Bacteria</taxon>
        <taxon>Bacillati</taxon>
        <taxon>Actinomycetota</taxon>
        <taxon>Actinomycetes</taxon>
        <taxon>Kitasatosporales</taxon>
        <taxon>Streptomycetaceae</taxon>
        <taxon>Streptomyces</taxon>
    </lineage>
</organism>
<evidence type="ECO:0000256" key="1">
    <source>
        <dbReference type="SAM" id="MobiDB-lite"/>
    </source>
</evidence>
<accession>A0A5C4V5E9</accession>
<feature type="region of interest" description="Disordered" evidence="1">
    <location>
        <begin position="236"/>
        <end position="257"/>
    </location>
</feature>
<feature type="compositionally biased region" description="Basic and acidic residues" evidence="1">
    <location>
        <begin position="243"/>
        <end position="257"/>
    </location>
</feature>
<feature type="region of interest" description="Disordered" evidence="1">
    <location>
        <begin position="287"/>
        <end position="341"/>
    </location>
</feature>
<feature type="compositionally biased region" description="Pro residues" evidence="1">
    <location>
        <begin position="505"/>
        <end position="528"/>
    </location>
</feature>
<dbReference type="Proteomes" id="UP000311713">
    <property type="component" value="Unassembled WGS sequence"/>
</dbReference>
<feature type="compositionally biased region" description="Pro residues" evidence="1">
    <location>
        <begin position="480"/>
        <end position="496"/>
    </location>
</feature>
<dbReference type="OrthoDB" id="3441998at2"/>
<evidence type="ECO:0000256" key="2">
    <source>
        <dbReference type="SAM" id="Phobius"/>
    </source>
</evidence>
<gene>
    <name evidence="3" type="ORF">FH715_13270</name>
</gene>
<dbReference type="RefSeq" id="WP_139644751.1">
    <property type="nucleotide sequence ID" value="NZ_BAAAZS010000126.1"/>
</dbReference>
<comment type="caution">
    <text evidence="3">The sequence shown here is derived from an EMBL/GenBank/DDBJ whole genome shotgun (WGS) entry which is preliminary data.</text>
</comment>
<name>A0A5C4V5E9_9ACTN</name>
<proteinExistence type="predicted"/>
<dbReference type="EMBL" id="VDGT01000008">
    <property type="protein sequence ID" value="TNM30309.1"/>
    <property type="molecule type" value="Genomic_DNA"/>
</dbReference>
<reference evidence="3 4" key="1">
    <citation type="submission" date="2019-06" db="EMBL/GenBank/DDBJ databases">
        <title>Draft genome of Streptomyces sedi sp. JCM16909.</title>
        <authorList>
            <person name="Klykleung N."/>
            <person name="Tanasupawat S."/>
            <person name="Kudo T."/>
            <person name="Yuki M."/>
            <person name="Ohkuma M."/>
        </authorList>
    </citation>
    <scope>NUCLEOTIDE SEQUENCE [LARGE SCALE GENOMIC DNA]</scope>
    <source>
        <strain evidence="3 4">JCM 16909</strain>
    </source>
</reference>
<feature type="compositionally biased region" description="Low complexity" evidence="1">
    <location>
        <begin position="537"/>
        <end position="551"/>
    </location>
</feature>
<keyword evidence="4" id="KW-1185">Reference proteome</keyword>
<protein>
    <submittedName>
        <fullName evidence="3">Uncharacterized protein</fullName>
    </submittedName>
</protein>
<evidence type="ECO:0000313" key="4">
    <source>
        <dbReference type="Proteomes" id="UP000311713"/>
    </source>
</evidence>
<feature type="compositionally biased region" description="Pro residues" evidence="1">
    <location>
        <begin position="324"/>
        <end position="340"/>
    </location>
</feature>
<feature type="region of interest" description="Disordered" evidence="1">
    <location>
        <begin position="475"/>
        <end position="551"/>
    </location>
</feature>
<keyword evidence="2" id="KW-0472">Membrane</keyword>
<keyword evidence="2" id="KW-1133">Transmembrane helix</keyword>
<evidence type="ECO:0000313" key="3">
    <source>
        <dbReference type="EMBL" id="TNM30309.1"/>
    </source>
</evidence>